<dbReference type="Pfam" id="PF00175">
    <property type="entry name" value="NAD_binding_1"/>
    <property type="match status" value="1"/>
</dbReference>
<comment type="cofactor">
    <cofactor evidence="20">
        <name>FMN</name>
        <dbReference type="ChEBI" id="CHEBI:58210"/>
    </cofactor>
    <text evidence="20">Binds 1 FMN per monomer.</text>
</comment>
<evidence type="ECO:0000256" key="16">
    <source>
        <dbReference type="ARBA" id="ARBA00023136"/>
    </source>
</evidence>
<evidence type="ECO:0000256" key="5">
    <source>
        <dbReference type="ARBA" id="ARBA00022692"/>
    </source>
</evidence>
<dbReference type="Gene3D" id="3.30.70.330">
    <property type="match status" value="2"/>
</dbReference>
<feature type="binding site" evidence="20">
    <location>
        <begin position="448"/>
        <end position="451"/>
    </location>
    <ligand>
        <name>FAD</name>
        <dbReference type="ChEBI" id="CHEBI:57692"/>
    </ligand>
</feature>
<feature type="binding site" evidence="20">
    <location>
        <begin position="617"/>
        <end position="621"/>
    </location>
    <ligand>
        <name>NADP(+)</name>
        <dbReference type="ChEBI" id="CHEBI:58349"/>
    </ligand>
</feature>
<dbReference type="PROSITE" id="PS51384">
    <property type="entry name" value="FAD_FR"/>
    <property type="match status" value="1"/>
</dbReference>
<feature type="binding site" evidence="20">
    <location>
        <position position="549"/>
    </location>
    <ligand>
        <name>NADP(+)</name>
        <dbReference type="ChEBI" id="CHEBI:58349"/>
    </ligand>
</feature>
<dbReference type="PANTHER" id="PTHR19384:SF17">
    <property type="entry name" value="NADPH--CYTOCHROME P450 REDUCTASE"/>
    <property type="match status" value="1"/>
</dbReference>
<dbReference type="PRINTS" id="PR00371">
    <property type="entry name" value="FPNCR"/>
</dbReference>
<dbReference type="GO" id="GO:0050661">
    <property type="term" value="F:NADP binding"/>
    <property type="evidence" value="ECO:0007669"/>
    <property type="project" value="UniProtKB-UniRule"/>
</dbReference>
<dbReference type="Pfam" id="PF00258">
    <property type="entry name" value="Flavodoxin_1"/>
    <property type="match status" value="1"/>
</dbReference>
<dbReference type="Gene3D" id="2.40.30.10">
    <property type="entry name" value="Translation factors"/>
    <property type="match status" value="1"/>
</dbReference>
<dbReference type="OrthoDB" id="1856718at2759"/>
<evidence type="ECO:0000256" key="12">
    <source>
        <dbReference type="ARBA" id="ARBA00023002"/>
    </source>
</evidence>
<feature type="binding site" evidence="20">
    <location>
        <position position="653"/>
    </location>
    <ligand>
        <name>NADP(+)</name>
        <dbReference type="ChEBI" id="CHEBI:58349"/>
    </ligand>
</feature>
<feature type="domain" description="RRM" evidence="23">
    <location>
        <begin position="1053"/>
        <end position="1133"/>
    </location>
</feature>
<comment type="similarity">
    <text evidence="20">In the N-terminal section; belongs to the flavodoxin family.</text>
</comment>
<dbReference type="Gene3D" id="3.40.50.360">
    <property type="match status" value="1"/>
</dbReference>
<dbReference type="PROSITE" id="PS50102">
    <property type="entry name" value="RRM"/>
    <property type="match status" value="2"/>
</dbReference>
<evidence type="ECO:0000256" key="22">
    <source>
        <dbReference type="SAM" id="MobiDB-lite"/>
    </source>
</evidence>
<keyword evidence="3 20" id="KW-0285">Flavoprotein</keyword>
<dbReference type="FunFam" id="2.40.30.10:FF:000111">
    <property type="entry name" value="NADPH--cytochrome P450 reductase"/>
    <property type="match status" value="1"/>
</dbReference>
<dbReference type="FunFam" id="2.40.30.10:FF:000100">
    <property type="entry name" value="NADPH--cytochrome P450 reductase"/>
    <property type="match status" value="1"/>
</dbReference>
<comment type="catalytic activity">
    <reaction evidence="19 20">
        <text>2 oxidized [cytochrome P450] + NADPH = 2 reduced [cytochrome P450] + NADP(+) + H(+)</text>
        <dbReference type="Rhea" id="RHEA:24040"/>
        <dbReference type="Rhea" id="RHEA-COMP:14627"/>
        <dbReference type="Rhea" id="RHEA-COMP:14628"/>
        <dbReference type="ChEBI" id="CHEBI:15378"/>
        <dbReference type="ChEBI" id="CHEBI:55376"/>
        <dbReference type="ChEBI" id="CHEBI:57783"/>
        <dbReference type="ChEBI" id="CHEBI:58349"/>
        <dbReference type="ChEBI" id="CHEBI:60344"/>
        <dbReference type="EC" id="1.6.2.4"/>
    </reaction>
</comment>
<feature type="domain" description="Flavodoxin-like" evidence="24">
    <location>
        <begin position="65"/>
        <end position="217"/>
    </location>
</feature>
<feature type="binding site" evidence="20">
    <location>
        <begin position="122"/>
        <end position="125"/>
    </location>
    <ligand>
        <name>FMN</name>
        <dbReference type="ChEBI" id="CHEBI:58210"/>
    </ligand>
</feature>
<keyword evidence="15 20" id="KW-0496">Mitochondrion</keyword>
<dbReference type="InterPro" id="IPR023173">
    <property type="entry name" value="NADPH_Cyt_P450_Rdtase_alpha"/>
</dbReference>
<dbReference type="Pfam" id="PF00667">
    <property type="entry name" value="FAD_binding_1"/>
    <property type="match status" value="1"/>
</dbReference>
<evidence type="ECO:0000256" key="6">
    <source>
        <dbReference type="ARBA" id="ARBA00022787"/>
    </source>
</evidence>
<evidence type="ECO:0000313" key="27">
    <source>
        <dbReference type="Proteomes" id="UP000756346"/>
    </source>
</evidence>
<dbReference type="GO" id="GO:0003723">
    <property type="term" value="F:RNA binding"/>
    <property type="evidence" value="ECO:0007669"/>
    <property type="project" value="UniProtKB-UniRule"/>
</dbReference>
<dbReference type="PRINTS" id="PR00369">
    <property type="entry name" value="FLAVODOXIN"/>
</dbReference>
<dbReference type="InterPro" id="IPR008254">
    <property type="entry name" value="Flavodoxin/NO_synth"/>
</dbReference>
<dbReference type="GO" id="GO:0050660">
    <property type="term" value="F:flavin adenine dinucleotide binding"/>
    <property type="evidence" value="ECO:0007669"/>
    <property type="project" value="UniProtKB-UniRule"/>
</dbReference>
<feature type="binding site" evidence="20">
    <location>
        <begin position="165"/>
        <end position="174"/>
    </location>
    <ligand>
        <name>FMN</name>
        <dbReference type="ChEBI" id="CHEBI:58210"/>
    </ligand>
</feature>
<dbReference type="Proteomes" id="UP000756346">
    <property type="component" value="Unassembled WGS sequence"/>
</dbReference>
<dbReference type="PANTHER" id="PTHR19384">
    <property type="entry name" value="NITRIC OXIDE SYNTHASE-RELATED"/>
    <property type="match status" value="1"/>
</dbReference>
<dbReference type="SUPFAM" id="SSF52343">
    <property type="entry name" value="Ferredoxin reductase-like, C-terminal NADP-linked domain"/>
    <property type="match status" value="1"/>
</dbReference>
<dbReference type="InterPro" id="IPR001094">
    <property type="entry name" value="Flavdoxin-like"/>
</dbReference>
<dbReference type="EMBL" id="JAGTJQ010000005">
    <property type="protein sequence ID" value="KAH7030838.1"/>
    <property type="molecule type" value="Genomic_DNA"/>
</dbReference>
<evidence type="ECO:0000256" key="8">
    <source>
        <dbReference type="ARBA" id="ARBA00022827"/>
    </source>
</evidence>
<feature type="domain" description="RRM" evidence="23">
    <location>
        <begin position="1166"/>
        <end position="1263"/>
    </location>
</feature>
<dbReference type="InterPro" id="IPR001433">
    <property type="entry name" value="OxRdtase_FAD/NAD-bd"/>
</dbReference>
<evidence type="ECO:0000256" key="11">
    <source>
        <dbReference type="ARBA" id="ARBA00022989"/>
    </source>
</evidence>
<dbReference type="FunFam" id="3.40.50.360:FF:000024">
    <property type="entry name" value="NADPH--cytochrome P450 reductase"/>
    <property type="match status" value="1"/>
</dbReference>
<dbReference type="FunFam" id="3.40.50.80:FF:000001">
    <property type="entry name" value="NADPH--cytochrome P450 reductase 1"/>
    <property type="match status" value="1"/>
</dbReference>
<evidence type="ECO:0000259" key="25">
    <source>
        <dbReference type="PROSITE" id="PS51384"/>
    </source>
</evidence>
<comment type="caution">
    <text evidence="26">The sequence shown here is derived from an EMBL/GenBank/DDBJ whole genome shotgun (WGS) entry which is preliminary data.</text>
</comment>
<dbReference type="SUPFAM" id="SSF63380">
    <property type="entry name" value="Riboflavin synthase domain-like"/>
    <property type="match status" value="1"/>
</dbReference>
<keyword evidence="1 20" id="KW-1003">Cell membrane</keyword>
<evidence type="ECO:0000256" key="20">
    <source>
        <dbReference type="HAMAP-Rule" id="MF_03212"/>
    </source>
</evidence>
<evidence type="ECO:0000259" key="23">
    <source>
        <dbReference type="PROSITE" id="PS50102"/>
    </source>
</evidence>
<keyword evidence="11" id="KW-1133">Transmembrane helix</keyword>
<evidence type="ECO:0000259" key="24">
    <source>
        <dbReference type="PROSITE" id="PS50902"/>
    </source>
</evidence>
<evidence type="ECO:0000256" key="21">
    <source>
        <dbReference type="PROSITE-ProRule" id="PRU00176"/>
    </source>
</evidence>
<dbReference type="InterPro" id="IPR035979">
    <property type="entry name" value="RBD_domain_sf"/>
</dbReference>
<dbReference type="Pfam" id="PF00076">
    <property type="entry name" value="RRM_1"/>
    <property type="match status" value="2"/>
</dbReference>
<evidence type="ECO:0000256" key="13">
    <source>
        <dbReference type="ARBA" id="ARBA00023011"/>
    </source>
</evidence>
<keyword evidence="27" id="KW-1185">Reference proteome</keyword>
<keyword evidence="2 20" id="KW-0444">Lipid biosynthesis</keyword>
<keyword evidence="12 20" id="KW-0560">Oxidoreductase</keyword>
<evidence type="ECO:0000256" key="4">
    <source>
        <dbReference type="ARBA" id="ARBA00022643"/>
    </source>
</evidence>
<feature type="region of interest" description="Disordered" evidence="22">
    <location>
        <begin position="1316"/>
        <end position="1361"/>
    </location>
</feature>
<keyword evidence="14 20" id="KW-0443">Lipid metabolism</keyword>
<keyword evidence="9 20" id="KW-0521">NADP</keyword>
<keyword evidence="6 20" id="KW-1000">Mitochondrion outer membrane</keyword>
<evidence type="ECO:0000256" key="14">
    <source>
        <dbReference type="ARBA" id="ARBA00023098"/>
    </source>
</evidence>
<dbReference type="GO" id="GO:0006696">
    <property type="term" value="P:ergosterol biosynthetic process"/>
    <property type="evidence" value="ECO:0007669"/>
    <property type="project" value="UniProtKB-UniRule"/>
</dbReference>
<keyword evidence="18 20" id="KW-0753">Steroid metabolism</keyword>
<dbReference type="SMART" id="SM00360">
    <property type="entry name" value="RRM"/>
    <property type="match status" value="2"/>
</dbReference>
<evidence type="ECO:0000256" key="3">
    <source>
        <dbReference type="ARBA" id="ARBA00022630"/>
    </source>
</evidence>
<dbReference type="SUPFAM" id="SSF54928">
    <property type="entry name" value="RNA-binding domain, RBD"/>
    <property type="match status" value="2"/>
</dbReference>
<evidence type="ECO:0000256" key="15">
    <source>
        <dbReference type="ARBA" id="ARBA00023128"/>
    </source>
</evidence>
<dbReference type="GO" id="GO:0010181">
    <property type="term" value="F:FMN binding"/>
    <property type="evidence" value="ECO:0007669"/>
    <property type="project" value="UniProtKB-UniRule"/>
</dbReference>
<feature type="binding site" evidence="20">
    <location>
        <begin position="483"/>
        <end position="486"/>
    </location>
    <ligand>
        <name>FAD</name>
        <dbReference type="ChEBI" id="CHEBI:57692"/>
    </ligand>
</feature>
<feature type="binding site" evidence="20">
    <location>
        <position position="292"/>
    </location>
    <ligand>
        <name>NADP(+)</name>
        <dbReference type="ChEBI" id="CHEBI:58349"/>
    </ligand>
</feature>
<dbReference type="GO" id="GO:0003958">
    <property type="term" value="F:NADPH-hemoprotein reductase activity"/>
    <property type="evidence" value="ECO:0007669"/>
    <property type="project" value="UniProtKB-UniRule"/>
</dbReference>
<evidence type="ECO:0000256" key="10">
    <source>
        <dbReference type="ARBA" id="ARBA00022955"/>
    </source>
</evidence>
<evidence type="ECO:0000256" key="2">
    <source>
        <dbReference type="ARBA" id="ARBA00022516"/>
    </source>
</evidence>
<dbReference type="InterPro" id="IPR003097">
    <property type="entry name" value="CysJ-like_FAD-binding"/>
</dbReference>
<keyword evidence="5" id="KW-0812">Transmembrane</keyword>
<dbReference type="InterPro" id="IPR017938">
    <property type="entry name" value="Riboflavin_synthase-like_b-brl"/>
</dbReference>
<accession>A0A9P8Y6I9</accession>
<evidence type="ECO:0000256" key="18">
    <source>
        <dbReference type="ARBA" id="ARBA00023221"/>
    </source>
</evidence>
<dbReference type="GO" id="GO:0005829">
    <property type="term" value="C:cytosol"/>
    <property type="evidence" value="ECO:0007669"/>
    <property type="project" value="TreeGrafter"/>
</dbReference>
<dbReference type="InterPro" id="IPR001709">
    <property type="entry name" value="Flavoprot_Pyr_Nucl_cyt_Rdtase"/>
</dbReference>
<keyword evidence="8 20" id="KW-0274">FAD</keyword>
<feature type="domain" description="FAD-binding FR-type" evidence="25">
    <location>
        <begin position="273"/>
        <end position="521"/>
    </location>
</feature>
<evidence type="ECO:0000256" key="9">
    <source>
        <dbReference type="ARBA" id="ARBA00022857"/>
    </source>
</evidence>
<dbReference type="Gene3D" id="3.40.50.80">
    <property type="entry name" value="Nucleotide-binding domain of ferredoxin-NADP reductase (FNR) module"/>
    <property type="match status" value="1"/>
</dbReference>
<dbReference type="InterPro" id="IPR017927">
    <property type="entry name" value="FAD-bd_FR_type"/>
</dbReference>
<dbReference type="InterPro" id="IPR012677">
    <property type="entry name" value="Nucleotide-bd_a/b_plait_sf"/>
</dbReference>
<comment type="subcellular location">
    <subcellularLocation>
        <location evidence="20">Endoplasmic reticulum membrane</location>
        <topology evidence="20">Single-pass membrane protein</topology>
        <orientation evidence="20">Cytoplasmic side</orientation>
    </subcellularLocation>
    <subcellularLocation>
        <location evidence="20">Mitochondrion outer membrane</location>
        <topology evidence="20">Single-pass membrane protein</topology>
        <orientation evidence="20">Cytoplasmic side</orientation>
    </subcellularLocation>
    <subcellularLocation>
        <location evidence="20">Cell membrane</location>
        <topology evidence="20">Single-pass membrane protein</topology>
        <orientation evidence="20">Cytoplasmic side</orientation>
    </subcellularLocation>
</comment>
<organism evidence="26 27">
    <name type="scientific">Microdochium trichocladiopsis</name>
    <dbReference type="NCBI Taxonomy" id="1682393"/>
    <lineage>
        <taxon>Eukaryota</taxon>
        <taxon>Fungi</taxon>
        <taxon>Dikarya</taxon>
        <taxon>Ascomycota</taxon>
        <taxon>Pezizomycotina</taxon>
        <taxon>Sordariomycetes</taxon>
        <taxon>Xylariomycetidae</taxon>
        <taxon>Xylariales</taxon>
        <taxon>Microdochiaceae</taxon>
        <taxon>Microdochium</taxon>
    </lineage>
</organism>
<feature type="binding site" evidence="20">
    <location>
        <begin position="71"/>
        <end position="76"/>
    </location>
    <ligand>
        <name>FMN</name>
        <dbReference type="ChEBI" id="CHEBI:58210"/>
    </ligand>
</feature>
<comment type="similarity">
    <text evidence="20">Belongs to the NADPH--cytochrome P450 reductase family.</text>
</comment>
<feature type="binding site" evidence="20">
    <location>
        <begin position="611"/>
        <end position="612"/>
    </location>
    <ligand>
        <name>NADP(+)</name>
        <dbReference type="ChEBI" id="CHEBI:58349"/>
    </ligand>
</feature>
<evidence type="ECO:0000256" key="1">
    <source>
        <dbReference type="ARBA" id="ARBA00022475"/>
    </source>
</evidence>
<keyword evidence="7 20" id="KW-0256">Endoplasmic reticulum</keyword>
<comment type="caution">
    <text evidence="20">Lacks conserved residue(s) required for the propagation of feature annotation.</text>
</comment>
<dbReference type="Gene3D" id="1.20.990.10">
    <property type="entry name" value="NADPH-cytochrome p450 Reductase, Chain A, domain 3"/>
    <property type="match status" value="1"/>
</dbReference>
<keyword evidence="4 20" id="KW-0288">FMN</keyword>
<dbReference type="GO" id="GO:0005741">
    <property type="term" value="C:mitochondrial outer membrane"/>
    <property type="evidence" value="ECO:0007669"/>
    <property type="project" value="UniProtKB-SubCell"/>
</dbReference>
<keyword evidence="13 20" id="KW-0756">Sterol biosynthesis</keyword>
<feature type="compositionally biased region" description="Polar residues" evidence="22">
    <location>
        <begin position="1324"/>
        <end position="1341"/>
    </location>
</feature>
<reference evidence="26" key="1">
    <citation type="journal article" date="2021" name="Nat. Commun.">
        <title>Genetic determinants of endophytism in the Arabidopsis root mycobiome.</title>
        <authorList>
            <person name="Mesny F."/>
            <person name="Miyauchi S."/>
            <person name="Thiergart T."/>
            <person name="Pickel B."/>
            <person name="Atanasova L."/>
            <person name="Karlsson M."/>
            <person name="Huettel B."/>
            <person name="Barry K.W."/>
            <person name="Haridas S."/>
            <person name="Chen C."/>
            <person name="Bauer D."/>
            <person name="Andreopoulos W."/>
            <person name="Pangilinan J."/>
            <person name="LaButti K."/>
            <person name="Riley R."/>
            <person name="Lipzen A."/>
            <person name="Clum A."/>
            <person name="Drula E."/>
            <person name="Henrissat B."/>
            <person name="Kohler A."/>
            <person name="Grigoriev I.V."/>
            <person name="Martin F.M."/>
            <person name="Hacquard S."/>
        </authorList>
    </citation>
    <scope>NUCLEOTIDE SEQUENCE</scope>
    <source>
        <strain evidence="26">MPI-CAGE-CH-0230</strain>
    </source>
</reference>
<dbReference type="PROSITE" id="PS50902">
    <property type="entry name" value="FLAVODOXIN_LIKE"/>
    <property type="match status" value="1"/>
</dbReference>
<evidence type="ECO:0000313" key="26">
    <source>
        <dbReference type="EMBL" id="KAH7030838.1"/>
    </source>
</evidence>
<comment type="similarity">
    <text evidence="20">In the C-terminal section; belongs to the flavoprotein pyridine nucleotide cytochrome reductase family.</text>
</comment>
<evidence type="ECO:0000256" key="19">
    <source>
        <dbReference type="ARBA" id="ARBA00049342"/>
    </source>
</evidence>
<proteinExistence type="inferred from homology"/>
<gene>
    <name evidence="20" type="primary">cprA</name>
    <name evidence="26" type="ORF">B0I36DRAFT_349015</name>
</gene>
<dbReference type="EC" id="1.6.2.4" evidence="20"/>
<feature type="binding site" evidence="20">
    <location>
        <begin position="466"/>
        <end position="468"/>
    </location>
    <ligand>
        <name>FAD</name>
        <dbReference type="ChEBI" id="CHEBI:57692"/>
    </ligand>
</feature>
<sequence>MAKLDSLDLMVLSVILAGTAAYFTKGKVWGVTKDPYANSFGNANGLKAGKTRNIIEKMEESGKNCIIFYGSQTGTAEDYASRLAKEGKSRFGLETMVADLEDYDFENLDTMPEDKVVFFILATYGEGEPTDNAVDFYEFITGEDTAFSEAREVPLDNLKYVAFGLGNNTYEHYNSMVRNVNKALEKAGAHRIGEAGEGDDGAGTMEEDFLAWKEPMWTALAEKMGLEEREAVYEPTFGISERENMTKDSPEVYLGEPNKMHLEGTAKGPFNSHNPYIAPITESRELFTVKDRNCLHLEIDISGSNLSYQTGDHIAIWPTNPGQEVDEFLSLLNLAGKRDSVISVKALEPTAKVPFPTPTTYDAIVRYHLEICAPVSRQFLGTLAAFAPDEETKAEMTKLGSDKDYFQDKISKHHYTIARALSVVSGGKKWESIPFSAFIEGLTKLQPRYYSISSSSLVQPKKISVTAVVENVMIPGREDPFKGVATNYLFALKQKQNGDPSPEAYGLTYEIMGPRNKYDGIHVPVHVRHSNFKLPSDPSRPIILVGPGTGVAPMRAFIQERAKQAESGEAVGPTVLFFGCRKRSEDFLYESEWDEYKKTMGDSFEMINAFSREGPKKVYVQHRLKEQAKRINELLLQKANIYVCGDAANMAREVHSVLINIIAEQRGIPESKAEDIVKTMRASNQYQSLGQPSIHFRSYPFQNILLSLVRPCPAPASTQRLCRLVANKRLATAFVQELRRDFLSPEPAVRSCQIHMQIPLEFHRRKLVAKMTMTYPPSHIMGAEHPYGAKRGSSNSTSAHQGQGRHPAAYIATHPGVMPDTTAVAGHAQGHADATVNSLVAQMGGIGISGPPSGQAAAMPGLGGPYLQMPDGQIIYAPGFHPGGVAPFGYGQNSDAPSNTFFNPYMQNAQAPFPLPYGLLPITPGRPATIIEHPEHGPKEVPALQNRRSSYSTNESAPATPFFGNVPARDQAGRVAVFDRSTYTTPSPQQVIANAAMQHPKGFHAIPAVIDRDLDALLRKEPAVPSAVPAVFTPQENMKSLEQSLINHIPGNRNVYIRGLHPTTDDDLLYKFAERFGKVETSKAIIDTATGACKGFGFAKFYDVRDSEKCIRGFYRLGYEVGFARVRIIKHMQYCLLVASVGTNYFLIDQESFNSRLKAEGDEGSTNLYISNLPKSTTEMELGAIFLGYNILSSKILRDHLGNSRGVGFARYVLMRKPRLSSCLVNAKSSFESRALCEEIMHKFQGQKLGSAGNELSIRYADTPQQKELKRITAERRQFRTNEYNVGAYGTPLVGMNPTIYNQPAWKRGGGSGSLFVSSSASSNATPSENGSDNESVTIQVNGPAIVDGTSHSSPSKAEAK</sequence>
<name>A0A9P8Y6I9_9PEZI</name>
<feature type="binding site" evidence="20">
    <location>
        <position position="200"/>
    </location>
    <ligand>
        <name>FMN</name>
        <dbReference type="ChEBI" id="CHEBI:58210"/>
    </ligand>
</feature>
<dbReference type="CDD" id="cd06204">
    <property type="entry name" value="CYPOR"/>
    <property type="match status" value="1"/>
</dbReference>
<comment type="function">
    <text evidence="20">This enzyme is required for electron transfer from NADP to cytochrome P450 in microsomes. It can also provide electron transfer to heme oxygenase and cytochrome B5. Involved in ergosterol biosynthesis.</text>
</comment>
<evidence type="ECO:0000256" key="7">
    <source>
        <dbReference type="ARBA" id="ARBA00022824"/>
    </source>
</evidence>
<dbReference type="SUPFAM" id="SSF52218">
    <property type="entry name" value="Flavoproteins"/>
    <property type="match status" value="1"/>
</dbReference>
<comment type="cofactor">
    <cofactor evidence="20">
        <name>FAD</name>
        <dbReference type="ChEBI" id="CHEBI:57692"/>
    </cofactor>
    <text evidence="20">Binds 1 FAD per monomer.</text>
</comment>
<dbReference type="FunFam" id="1.20.990.10:FF:000009">
    <property type="entry name" value="NADPH--cytochrome P450 reductase"/>
    <property type="match status" value="1"/>
</dbReference>
<dbReference type="InterPro" id="IPR023208">
    <property type="entry name" value="P450R"/>
</dbReference>
<evidence type="ECO:0000256" key="17">
    <source>
        <dbReference type="ARBA" id="ARBA00023166"/>
    </source>
</evidence>
<keyword evidence="17 20" id="KW-1207">Sterol metabolism</keyword>
<dbReference type="GO" id="GO:0005789">
    <property type="term" value="C:endoplasmic reticulum membrane"/>
    <property type="evidence" value="ECO:0007669"/>
    <property type="project" value="UniProtKB-SubCell"/>
</dbReference>
<dbReference type="HAMAP" id="MF_03212">
    <property type="entry name" value="NCPR"/>
    <property type="match status" value="1"/>
</dbReference>
<dbReference type="GO" id="GO:0005886">
    <property type="term" value="C:plasma membrane"/>
    <property type="evidence" value="ECO:0007669"/>
    <property type="project" value="UniProtKB-SubCell"/>
</dbReference>
<dbReference type="FunFam" id="3.30.70.330:FF:000323">
    <property type="entry name" value="RNA binding protein MSSP-2"/>
    <property type="match status" value="1"/>
</dbReference>
<keyword evidence="16 20" id="KW-0472">Membrane</keyword>
<dbReference type="InterPro" id="IPR029039">
    <property type="entry name" value="Flavoprotein-like_sf"/>
</dbReference>
<protein>
    <recommendedName>
        <fullName evidence="20">NADPH--cytochrome P450 reductase</fullName>
        <shortName evidence="20">CPR</shortName>
        <shortName evidence="20">P450R</shortName>
        <ecNumber evidence="20">1.6.2.4</ecNumber>
    </recommendedName>
</protein>
<keyword evidence="10 20" id="KW-0752">Steroid biosynthesis</keyword>
<keyword evidence="21" id="KW-0694">RNA-binding</keyword>
<feature type="compositionally biased region" description="Polar residues" evidence="22">
    <location>
        <begin position="1350"/>
        <end position="1361"/>
    </location>
</feature>
<dbReference type="InterPro" id="IPR000504">
    <property type="entry name" value="RRM_dom"/>
</dbReference>
<dbReference type="InterPro" id="IPR039261">
    <property type="entry name" value="FNR_nucleotide-bd"/>
</dbReference>